<comment type="caution">
    <text evidence="1">The sequence shown here is derived from an EMBL/GenBank/DDBJ whole genome shotgun (WGS) entry which is preliminary data.</text>
</comment>
<reference evidence="1 2" key="1">
    <citation type="submission" date="2019-03" db="EMBL/GenBank/DDBJ databases">
        <title>Draft genome of Gammaproteobacteria bacterium LSUCC0057, a member of the SAR92 clade.</title>
        <authorList>
            <person name="Lanclos V.C."/>
            <person name="Doiron C."/>
            <person name="Henson M.W."/>
            <person name="Thrash J.C."/>
        </authorList>
    </citation>
    <scope>NUCLEOTIDE SEQUENCE [LARGE SCALE GENOMIC DNA]</scope>
    <source>
        <strain evidence="1 2">LSUCC0057</strain>
    </source>
</reference>
<dbReference type="AlphaFoldDB" id="A0A4Y8UKI9"/>
<sequence length="704" mass="79926">MMTTKKARQALKVAALVCIGTVITSTGWARIVDEVVLREDTEGFVINFELSVPMRFLSVSPTGQSRDFELQLAPDSVLLDEQPDDLVERILLSWNNDLWSPIKEIVYDGGSGEYPLIIVRFTDSVAVSVRGSSDQRSLEMNVVAPQFVTDKTADISAEQLIDTVVTQDSKLQTTLADARKAILDQDYSLAVRLLERLRNGVDAQAARRAGELIGWAYEKNGQLAQAKRAYEIFIEEYQSGEDVDRVRQYLAVMLTAARRVTQQRAAVTEKAGGWNSQFYGSFAQRYYRDETNPEDGDKELLRDQLVTDLDFVSRLKRGDLEIKSQFVGSHRHDFEDANESEFRPNIASVEVTDSSRGLFAKLGRQNRTTGGVLGRFDGLHAGYEVTRDTTVNVVYGLPVLTSAKYRINDAQDFYGVSVDVADLWAGWDWTGFYIAQDNQGMTDREAVGTELRYFDDKKSFFTLLDYDLHFSELNTFMFIGNWRFTSDTQFNLTLDYRHSPILTTSNAIQGQGVESLEELFDIFNDDELKQLALDRSAKTKTATASLTHRFNRKWQIIGELTATEFGDMPASGGVEAVEATDIEYFYSAQLVANSLFFNNDTLITGLRYGDTTNVDSYTFTANWRHTINRNFRINPRLRIDYRESKFDDGDRLVTKPYLRLDYSLSKWAKLEMDLGYEIWDETTGDGLDNNSDSTFISIGYRMQF</sequence>
<proteinExistence type="predicted"/>
<accession>A0A4Y8UKI9</accession>
<evidence type="ECO:0008006" key="3">
    <source>
        <dbReference type="Google" id="ProtNLM"/>
    </source>
</evidence>
<dbReference type="Proteomes" id="UP000298133">
    <property type="component" value="Unassembled WGS sequence"/>
</dbReference>
<dbReference type="Gene3D" id="1.25.40.10">
    <property type="entry name" value="Tetratricopeptide repeat domain"/>
    <property type="match status" value="1"/>
</dbReference>
<evidence type="ECO:0000313" key="2">
    <source>
        <dbReference type="Proteomes" id="UP000298133"/>
    </source>
</evidence>
<dbReference type="InterPro" id="IPR011990">
    <property type="entry name" value="TPR-like_helical_dom_sf"/>
</dbReference>
<name>A0A4Y8UKI9_9GAMM</name>
<evidence type="ECO:0000313" key="1">
    <source>
        <dbReference type="EMBL" id="TFH69295.1"/>
    </source>
</evidence>
<organism evidence="1 2">
    <name type="scientific">Gammaproteobacteria bacterium LSUCC0057</name>
    <dbReference type="NCBI Taxonomy" id="2559237"/>
    <lineage>
        <taxon>Bacteria</taxon>
        <taxon>Pseudomonadati</taxon>
        <taxon>Pseudomonadota</taxon>
        <taxon>Gammaproteobacteria</taxon>
        <taxon>Cellvibrionales</taxon>
        <taxon>Porticoccaceae</taxon>
        <taxon>SAR92 clade</taxon>
    </lineage>
</organism>
<dbReference type="EMBL" id="SPIA01000001">
    <property type="protein sequence ID" value="TFH69295.1"/>
    <property type="molecule type" value="Genomic_DNA"/>
</dbReference>
<protein>
    <recommendedName>
        <fullName evidence="3">Tetratricopeptide repeat protein</fullName>
    </recommendedName>
</protein>
<keyword evidence="2" id="KW-1185">Reference proteome</keyword>
<dbReference type="SUPFAM" id="SSF56935">
    <property type="entry name" value="Porins"/>
    <property type="match status" value="1"/>
</dbReference>
<gene>
    <name evidence="1" type="ORF">E3W66_05105</name>
</gene>
<dbReference type="OrthoDB" id="8558195at2"/>